<name>A0A6I8M3J9_9PSEU</name>
<protein>
    <recommendedName>
        <fullName evidence="3">DUF4254 domain-containing protein</fullName>
    </recommendedName>
</protein>
<dbReference type="InterPro" id="IPR025350">
    <property type="entry name" value="DUF4254"/>
</dbReference>
<proteinExistence type="predicted"/>
<evidence type="ECO:0000313" key="2">
    <source>
        <dbReference type="Proteomes" id="UP000399805"/>
    </source>
</evidence>
<evidence type="ECO:0008006" key="3">
    <source>
        <dbReference type="Google" id="ProtNLM"/>
    </source>
</evidence>
<sequence length="97" mass="10646">MLVDRIDRWAATKLAEGRAGVLHTESLGQLINRMVTVWMRGQLLADTCTSATDAQVRVASAQLGELGRAYDDLITDLRLGRRRLPELQTPTGPQGMA</sequence>
<gene>
    <name evidence="1" type="ORF">AA23TX_07558</name>
</gene>
<dbReference type="EMBL" id="CABVGP010000003">
    <property type="protein sequence ID" value="VVJ22641.1"/>
    <property type="molecule type" value="Genomic_DNA"/>
</dbReference>
<dbReference type="Pfam" id="PF14063">
    <property type="entry name" value="DUF4254"/>
    <property type="match status" value="1"/>
</dbReference>
<dbReference type="Proteomes" id="UP000399805">
    <property type="component" value="Unassembled WGS sequence"/>
</dbReference>
<keyword evidence="2" id="KW-1185">Reference proteome</keyword>
<organism evidence="1 2">
    <name type="scientific">Amycolatopsis camponoti</name>
    <dbReference type="NCBI Taxonomy" id="2606593"/>
    <lineage>
        <taxon>Bacteria</taxon>
        <taxon>Bacillati</taxon>
        <taxon>Actinomycetota</taxon>
        <taxon>Actinomycetes</taxon>
        <taxon>Pseudonocardiales</taxon>
        <taxon>Pseudonocardiaceae</taxon>
        <taxon>Amycolatopsis</taxon>
    </lineage>
</organism>
<accession>A0A6I8M3J9</accession>
<dbReference type="AlphaFoldDB" id="A0A6I8M3J9"/>
<reference evidence="1 2" key="1">
    <citation type="submission" date="2019-09" db="EMBL/GenBank/DDBJ databases">
        <authorList>
            <person name="Leyn A S."/>
        </authorList>
    </citation>
    <scope>NUCLEOTIDE SEQUENCE [LARGE SCALE GENOMIC DNA]</scope>
    <source>
        <strain evidence="1">AA231_1</strain>
    </source>
</reference>
<evidence type="ECO:0000313" key="1">
    <source>
        <dbReference type="EMBL" id="VVJ22641.1"/>
    </source>
</evidence>